<dbReference type="Pfam" id="PF25137">
    <property type="entry name" value="ADH_Fe_C"/>
    <property type="match status" value="1"/>
</dbReference>
<sequence length="387" mass="41518">MDATLHPLSGLYAPHNLKGLYYGPDVVKNHLLSVLPASSSKAFIVTGNSLATKTPLIEGIESLLTPARHAGTFSNIKEHAPVAQLDEATTQVENDSTIDTVISVGGGSPIDSAKAIVYRVHEKSRKWLLHIAVPTTLSAAEATSLAGYTLPNGIKTGVANPSVYPAYIFYDPTFGLHTPPGLFLSTGLRALDHAVESQYHPSATWMPCRLMALEAIRELFKLLPAYKANPTDVDTVTGLFLAAYASLAFMGGNIKGPLGLSHTLGYALGSPYGIPHGITSCLTLGHVVKLKARHDETSAEAIAAILPYLGRQRSGDNIKDSDVVGDRILELVNDLGLKTTLTEKGVGRDQVDIICARATERLPHIKEKSEQNEKLLKDVRSLVEGLY</sequence>
<evidence type="ECO:0000259" key="2">
    <source>
        <dbReference type="Pfam" id="PF00465"/>
    </source>
</evidence>
<dbReference type="SUPFAM" id="SSF56796">
    <property type="entry name" value="Dehydroquinate synthase-like"/>
    <property type="match status" value="1"/>
</dbReference>
<reference evidence="4 5" key="1">
    <citation type="submission" date="2015-01" db="EMBL/GenBank/DDBJ databases">
        <title>The Genome Sequence of Exophiala spinifera CBS89968.</title>
        <authorList>
            <consortium name="The Broad Institute Genomics Platform"/>
            <person name="Cuomo C."/>
            <person name="de Hoog S."/>
            <person name="Gorbushina A."/>
            <person name="Stielow B."/>
            <person name="Teixiera M."/>
            <person name="Abouelleil A."/>
            <person name="Chapman S.B."/>
            <person name="Priest M."/>
            <person name="Young S.K."/>
            <person name="Wortman J."/>
            <person name="Nusbaum C."/>
            <person name="Birren B."/>
        </authorList>
    </citation>
    <scope>NUCLEOTIDE SEQUENCE [LARGE SCALE GENOMIC DNA]</scope>
    <source>
        <strain evidence="4 5">CBS 89968</strain>
    </source>
</reference>
<dbReference type="InterPro" id="IPR001670">
    <property type="entry name" value="ADH_Fe/GldA"/>
</dbReference>
<accession>A0A0D2C392</accession>
<keyword evidence="1" id="KW-0560">Oxidoreductase</keyword>
<protein>
    <submittedName>
        <fullName evidence="4">Uncharacterized protein</fullName>
    </submittedName>
</protein>
<evidence type="ECO:0000313" key="4">
    <source>
        <dbReference type="EMBL" id="KIW18064.1"/>
    </source>
</evidence>
<dbReference type="CDD" id="cd08192">
    <property type="entry name" value="MAR-like"/>
    <property type="match status" value="1"/>
</dbReference>
<dbReference type="EMBL" id="KN847493">
    <property type="protein sequence ID" value="KIW18064.1"/>
    <property type="molecule type" value="Genomic_DNA"/>
</dbReference>
<dbReference type="Pfam" id="PF00465">
    <property type="entry name" value="Fe-ADH"/>
    <property type="match status" value="1"/>
</dbReference>
<evidence type="ECO:0000259" key="3">
    <source>
        <dbReference type="Pfam" id="PF25137"/>
    </source>
</evidence>
<dbReference type="GO" id="GO:0046872">
    <property type="term" value="F:metal ion binding"/>
    <property type="evidence" value="ECO:0007669"/>
    <property type="project" value="InterPro"/>
</dbReference>
<name>A0A0D2C392_9EURO</name>
<dbReference type="Proteomes" id="UP000053328">
    <property type="component" value="Unassembled WGS sequence"/>
</dbReference>
<dbReference type="GO" id="GO:0005739">
    <property type="term" value="C:mitochondrion"/>
    <property type="evidence" value="ECO:0007669"/>
    <property type="project" value="TreeGrafter"/>
</dbReference>
<organism evidence="4 5">
    <name type="scientific">Exophiala spinifera</name>
    <dbReference type="NCBI Taxonomy" id="91928"/>
    <lineage>
        <taxon>Eukaryota</taxon>
        <taxon>Fungi</taxon>
        <taxon>Dikarya</taxon>
        <taxon>Ascomycota</taxon>
        <taxon>Pezizomycotina</taxon>
        <taxon>Eurotiomycetes</taxon>
        <taxon>Chaetothyriomycetidae</taxon>
        <taxon>Chaetothyriales</taxon>
        <taxon>Herpotrichiellaceae</taxon>
        <taxon>Exophiala</taxon>
    </lineage>
</organism>
<dbReference type="OrthoDB" id="339764at2759"/>
<dbReference type="Gene3D" id="1.20.1090.10">
    <property type="entry name" value="Dehydroquinate synthase-like - alpha domain"/>
    <property type="match status" value="1"/>
</dbReference>
<dbReference type="GO" id="GO:0004022">
    <property type="term" value="F:alcohol dehydrogenase (NAD+) activity"/>
    <property type="evidence" value="ECO:0007669"/>
    <property type="project" value="TreeGrafter"/>
</dbReference>
<dbReference type="PANTHER" id="PTHR11496:SF97">
    <property type="entry name" value="ALCOHOL DEHYDROGENASE IRON-TYPE_GLYCEROL DEHYDROGENASE GLDA DOMAIN-CONTAINING PROTEIN"/>
    <property type="match status" value="1"/>
</dbReference>
<evidence type="ECO:0000256" key="1">
    <source>
        <dbReference type="ARBA" id="ARBA00023002"/>
    </source>
</evidence>
<dbReference type="GeneID" id="27329434"/>
<dbReference type="Gene3D" id="3.40.50.1970">
    <property type="match status" value="1"/>
</dbReference>
<evidence type="ECO:0000313" key="5">
    <source>
        <dbReference type="Proteomes" id="UP000053328"/>
    </source>
</evidence>
<dbReference type="HOGENOM" id="CLU_007207_0_2_1"/>
<dbReference type="VEuPathDB" id="FungiDB:PV08_02351"/>
<gene>
    <name evidence="4" type="ORF">PV08_02351</name>
</gene>
<proteinExistence type="predicted"/>
<dbReference type="InterPro" id="IPR018211">
    <property type="entry name" value="ADH_Fe_CS"/>
</dbReference>
<feature type="domain" description="Fe-containing alcohol dehydrogenase-like C-terminal" evidence="3">
    <location>
        <begin position="185"/>
        <end position="361"/>
    </location>
</feature>
<dbReference type="InterPro" id="IPR039697">
    <property type="entry name" value="Alcohol_dehydrogenase_Fe"/>
</dbReference>
<dbReference type="InterPro" id="IPR056798">
    <property type="entry name" value="ADH_Fe_C"/>
</dbReference>
<dbReference type="PROSITE" id="PS00060">
    <property type="entry name" value="ADH_IRON_2"/>
    <property type="match status" value="1"/>
</dbReference>
<keyword evidence="5" id="KW-1185">Reference proteome</keyword>
<feature type="domain" description="Alcohol dehydrogenase iron-type/glycerol dehydrogenase GldA" evidence="2">
    <location>
        <begin position="22"/>
        <end position="172"/>
    </location>
</feature>
<dbReference type="RefSeq" id="XP_016238280.1">
    <property type="nucleotide sequence ID" value="XM_016376710.1"/>
</dbReference>
<dbReference type="PANTHER" id="PTHR11496">
    <property type="entry name" value="ALCOHOL DEHYDROGENASE"/>
    <property type="match status" value="1"/>
</dbReference>
<dbReference type="AlphaFoldDB" id="A0A0D2C392"/>
<dbReference type="STRING" id="91928.A0A0D2C392"/>